<feature type="region of interest" description="Disordered" evidence="1">
    <location>
        <begin position="74"/>
        <end position="140"/>
    </location>
</feature>
<evidence type="ECO:0000256" key="1">
    <source>
        <dbReference type="SAM" id="MobiDB-lite"/>
    </source>
</evidence>
<organism evidence="2 3">
    <name type="scientific">Physocladia obscura</name>
    <dbReference type="NCBI Taxonomy" id="109957"/>
    <lineage>
        <taxon>Eukaryota</taxon>
        <taxon>Fungi</taxon>
        <taxon>Fungi incertae sedis</taxon>
        <taxon>Chytridiomycota</taxon>
        <taxon>Chytridiomycota incertae sedis</taxon>
        <taxon>Chytridiomycetes</taxon>
        <taxon>Chytridiales</taxon>
        <taxon>Chytriomycetaceae</taxon>
        <taxon>Physocladia</taxon>
    </lineage>
</organism>
<reference evidence="2" key="1">
    <citation type="submission" date="2020-05" db="EMBL/GenBank/DDBJ databases">
        <title>Phylogenomic resolution of chytrid fungi.</title>
        <authorList>
            <person name="Stajich J.E."/>
            <person name="Amses K."/>
            <person name="Simmons R."/>
            <person name="Seto K."/>
            <person name="Myers J."/>
            <person name="Bonds A."/>
            <person name="Quandt C.A."/>
            <person name="Barry K."/>
            <person name="Liu P."/>
            <person name="Grigoriev I."/>
            <person name="Longcore J.E."/>
            <person name="James T.Y."/>
        </authorList>
    </citation>
    <scope>NUCLEOTIDE SEQUENCE</scope>
    <source>
        <strain evidence="2">JEL0513</strain>
    </source>
</reference>
<accession>A0AAD5T4L9</accession>
<feature type="compositionally biased region" description="Low complexity" evidence="1">
    <location>
        <begin position="74"/>
        <end position="95"/>
    </location>
</feature>
<keyword evidence="3" id="KW-1185">Reference proteome</keyword>
<dbReference type="EMBL" id="JADGJH010000623">
    <property type="protein sequence ID" value="KAJ3125222.1"/>
    <property type="molecule type" value="Genomic_DNA"/>
</dbReference>
<feature type="compositionally biased region" description="Pro residues" evidence="1">
    <location>
        <begin position="96"/>
        <end position="110"/>
    </location>
</feature>
<evidence type="ECO:0000313" key="2">
    <source>
        <dbReference type="EMBL" id="KAJ3125222.1"/>
    </source>
</evidence>
<dbReference type="Proteomes" id="UP001211907">
    <property type="component" value="Unassembled WGS sequence"/>
</dbReference>
<protein>
    <submittedName>
        <fullName evidence="2">Uncharacterized protein</fullName>
    </submittedName>
</protein>
<gene>
    <name evidence="2" type="ORF">HK100_010922</name>
</gene>
<name>A0AAD5T4L9_9FUNG</name>
<evidence type="ECO:0000313" key="3">
    <source>
        <dbReference type="Proteomes" id="UP001211907"/>
    </source>
</evidence>
<sequence length="192" mass="19041">MSDLNWCFCGKATIGNSMYCSKACLVAESGPGLNLRAVFAVPAFAAATSIASSAAAGACSGPCAGGVAQSAGRSRRSSLSGGARLQPPLSGAASPSPSPSPSTPPTPPLPAMFTNIAGAGQPNAAPRSRDRAPGQRASVDALAPVARPKAPLADNAGSLPACLTSFESLDLRGHYAALAFTSRKRTASNSSP</sequence>
<proteinExistence type="predicted"/>
<dbReference type="AlphaFoldDB" id="A0AAD5T4L9"/>
<comment type="caution">
    <text evidence="2">The sequence shown here is derived from an EMBL/GenBank/DDBJ whole genome shotgun (WGS) entry which is preliminary data.</text>
</comment>